<keyword evidence="2 4" id="KW-0694">RNA-binding</keyword>
<dbReference type="InterPro" id="IPR035979">
    <property type="entry name" value="RBD_domain_sf"/>
</dbReference>
<dbReference type="SMART" id="SM00360">
    <property type="entry name" value="RRM"/>
    <property type="match status" value="1"/>
</dbReference>
<dbReference type="PANTHER" id="PTHR47083:SF1">
    <property type="entry name" value="TESTIS-EXPRESSED PROTEIN 11"/>
    <property type="match status" value="1"/>
</dbReference>
<dbReference type="PROSITE" id="PS50102">
    <property type="entry name" value="RRM"/>
    <property type="match status" value="1"/>
</dbReference>
<dbReference type="Gene3D" id="3.30.70.330">
    <property type="match status" value="1"/>
</dbReference>
<evidence type="ECO:0000256" key="2">
    <source>
        <dbReference type="ARBA" id="ARBA00022884"/>
    </source>
</evidence>
<dbReference type="InterPro" id="IPR012677">
    <property type="entry name" value="Nucleotide-bd_a/b_plait_sf"/>
</dbReference>
<dbReference type="PANTHER" id="PTHR47083">
    <property type="entry name" value="TESTIS-EXPRESSED PROTEIN 11"/>
    <property type="match status" value="1"/>
</dbReference>
<sequence length="414" mass="46563">MVSNVTNKIDSCSMNSRKFIGNLKILVVKKSDMEAIFLKYGKIVGCSVHKDFAFVQYVNERSAQAAVAGEDGRMIAGQVLDINLAAEPKVNRALQAIMTLENLLTDKEQEDNGLLTERGSPTMLLCLAAQFALKNEQRIPAGKALEYLAKHSEDPLKVLTALKKKEMDRLLTCLNTAWNLAVQSDKDPVTMREFFILSYKLSQFCPSDQVILIAQKTCLFMAAAVDLEQGRKASTTFEQVILLNRALEQIHKCKDIWNLLKQTGDFSNDPCETLLLLYEFEVKVKMNDPSLDSFLESVWELPHLKSKTCETIASLAMEMPACHPSIAFKALKKALLLHKKNDSADVLKYSKCMHNLINLSVPDEESSAKLCPLEEVWTNFEDTLSLISHTMNVLYSKLMKALDEKSFLMKSENH</sequence>
<reference evidence="7" key="2">
    <citation type="journal article" date="2013" name="Nat. Commun.">
        <title>Genome of the Chinese tree shrew.</title>
        <authorList>
            <person name="Fan Y."/>
            <person name="Huang Z.Y."/>
            <person name="Cao C.C."/>
            <person name="Chen C.S."/>
            <person name="Chen Y.X."/>
            <person name="Fan D.D."/>
            <person name="He J."/>
            <person name="Hou H.L."/>
            <person name="Hu L."/>
            <person name="Hu X.T."/>
            <person name="Jiang X.T."/>
            <person name="Lai R."/>
            <person name="Lang Y.S."/>
            <person name="Liang B."/>
            <person name="Liao S.G."/>
            <person name="Mu D."/>
            <person name="Ma Y.Y."/>
            <person name="Niu Y.Y."/>
            <person name="Sun X.Q."/>
            <person name="Xia J.Q."/>
            <person name="Xiao J."/>
            <person name="Xiong Z.Q."/>
            <person name="Xu L."/>
            <person name="Yang L."/>
            <person name="Zhang Y."/>
            <person name="Zhao W."/>
            <person name="Zhao X.D."/>
            <person name="Zheng Y.T."/>
            <person name="Zhou J.M."/>
            <person name="Zhu Y.B."/>
            <person name="Zhang G.J."/>
            <person name="Wang J."/>
            <person name="Yao Y.G."/>
        </authorList>
    </citation>
    <scope>NUCLEOTIDE SEQUENCE [LARGE SCALE GENOMIC DNA]</scope>
</reference>
<protein>
    <submittedName>
        <fullName evidence="6">Testis-expressed sequence 11 protein</fullName>
    </submittedName>
</protein>
<keyword evidence="3" id="KW-0175">Coiled coil</keyword>
<reference evidence="7" key="1">
    <citation type="submission" date="2012-07" db="EMBL/GenBank/DDBJ databases">
        <title>Genome of the Chinese tree shrew, a rising model animal genetically related to primates.</title>
        <authorList>
            <person name="Zhang G."/>
            <person name="Fan Y."/>
            <person name="Yao Y."/>
            <person name="Huang Z."/>
        </authorList>
    </citation>
    <scope>NUCLEOTIDE SEQUENCE [LARGE SCALE GENOMIC DNA]</scope>
</reference>
<dbReference type="GO" id="GO:0007131">
    <property type="term" value="P:reciprocal meiotic recombination"/>
    <property type="evidence" value="ECO:0007669"/>
    <property type="project" value="TreeGrafter"/>
</dbReference>
<accession>L9KZW6</accession>
<evidence type="ECO:0000256" key="1">
    <source>
        <dbReference type="ARBA" id="ARBA00008631"/>
    </source>
</evidence>
<evidence type="ECO:0000313" key="6">
    <source>
        <dbReference type="EMBL" id="ELW68014.1"/>
    </source>
</evidence>
<dbReference type="STRING" id="246437.L9KZW6"/>
<evidence type="ECO:0000313" key="7">
    <source>
        <dbReference type="Proteomes" id="UP000011518"/>
    </source>
</evidence>
<dbReference type="SUPFAM" id="SSF54928">
    <property type="entry name" value="RNA-binding domain, RBD"/>
    <property type="match status" value="1"/>
</dbReference>
<dbReference type="GO" id="GO:0003723">
    <property type="term" value="F:RNA binding"/>
    <property type="evidence" value="ECO:0007669"/>
    <property type="project" value="UniProtKB-UniRule"/>
</dbReference>
<feature type="domain" description="RRM" evidence="5">
    <location>
        <begin position="16"/>
        <end position="87"/>
    </location>
</feature>
<dbReference type="InParanoid" id="L9KZW6"/>
<dbReference type="Pfam" id="PF00076">
    <property type="entry name" value="RRM_1"/>
    <property type="match status" value="1"/>
</dbReference>
<comment type="similarity">
    <text evidence="1">Belongs to the RRM HNRPC family. RALY subfamily.</text>
</comment>
<organism evidence="6 7">
    <name type="scientific">Tupaia chinensis</name>
    <name type="common">Chinese tree shrew</name>
    <name type="synonym">Tupaia belangeri chinensis</name>
    <dbReference type="NCBI Taxonomy" id="246437"/>
    <lineage>
        <taxon>Eukaryota</taxon>
        <taxon>Metazoa</taxon>
        <taxon>Chordata</taxon>
        <taxon>Craniata</taxon>
        <taxon>Vertebrata</taxon>
        <taxon>Euteleostomi</taxon>
        <taxon>Mammalia</taxon>
        <taxon>Eutheria</taxon>
        <taxon>Euarchontoglires</taxon>
        <taxon>Scandentia</taxon>
        <taxon>Tupaiidae</taxon>
        <taxon>Tupaia</taxon>
    </lineage>
</organism>
<keyword evidence="7" id="KW-1185">Reference proteome</keyword>
<dbReference type="Proteomes" id="UP000011518">
    <property type="component" value="Unassembled WGS sequence"/>
</dbReference>
<dbReference type="GO" id="GO:0007060">
    <property type="term" value="P:male meiosis chromosome segregation"/>
    <property type="evidence" value="ECO:0007669"/>
    <property type="project" value="TreeGrafter"/>
</dbReference>
<dbReference type="EMBL" id="KB320587">
    <property type="protein sequence ID" value="ELW68014.1"/>
    <property type="molecule type" value="Genomic_DNA"/>
</dbReference>
<evidence type="ECO:0000259" key="5">
    <source>
        <dbReference type="PROSITE" id="PS50102"/>
    </source>
</evidence>
<gene>
    <name evidence="6" type="ORF">TREES_T100006396</name>
</gene>
<name>L9KZW6_TUPCH</name>
<dbReference type="AlphaFoldDB" id="L9KZW6"/>
<dbReference type="GO" id="GO:0000801">
    <property type="term" value="C:central element"/>
    <property type="evidence" value="ECO:0007669"/>
    <property type="project" value="TreeGrafter"/>
</dbReference>
<dbReference type="InterPro" id="IPR042861">
    <property type="entry name" value="TEX11"/>
</dbReference>
<dbReference type="GO" id="GO:0007130">
    <property type="term" value="P:synaptonemal complex assembly"/>
    <property type="evidence" value="ECO:0007669"/>
    <property type="project" value="TreeGrafter"/>
</dbReference>
<proteinExistence type="inferred from homology"/>
<dbReference type="FunFam" id="3.30.70.330:FF:000019">
    <property type="entry name" value="heterogeneous nuclear ribonucleoproteins C1/C2 isoform X1"/>
    <property type="match status" value="1"/>
</dbReference>
<evidence type="ECO:0000256" key="4">
    <source>
        <dbReference type="PROSITE-ProRule" id="PRU00176"/>
    </source>
</evidence>
<evidence type="ECO:0000256" key="3">
    <source>
        <dbReference type="ARBA" id="ARBA00023054"/>
    </source>
</evidence>
<dbReference type="InterPro" id="IPR000504">
    <property type="entry name" value="RRM_dom"/>
</dbReference>